<feature type="transmembrane region" description="Helical" evidence="1">
    <location>
        <begin position="127"/>
        <end position="155"/>
    </location>
</feature>
<dbReference type="GO" id="GO:0005886">
    <property type="term" value="C:plasma membrane"/>
    <property type="evidence" value="ECO:0007669"/>
    <property type="project" value="UniProtKB-SubCell"/>
</dbReference>
<keyword evidence="3" id="KW-1185">Reference proteome</keyword>
<evidence type="ECO:0000313" key="3">
    <source>
        <dbReference type="Proteomes" id="UP000219353"/>
    </source>
</evidence>
<feature type="transmembrane region" description="Helical" evidence="1">
    <location>
        <begin position="28"/>
        <end position="46"/>
    </location>
</feature>
<evidence type="ECO:0000256" key="1">
    <source>
        <dbReference type="SAM" id="Phobius"/>
    </source>
</evidence>
<dbReference type="EMBL" id="OBEB01000002">
    <property type="protein sequence ID" value="SNY49305.1"/>
    <property type="molecule type" value="Genomic_DNA"/>
</dbReference>
<dbReference type="RefSeq" id="WP_097110616.1">
    <property type="nucleotide sequence ID" value="NZ_OBEB01000002.1"/>
</dbReference>
<gene>
    <name evidence="2" type="ORF">SAMN06297280_1334</name>
</gene>
<keyword evidence="1" id="KW-0472">Membrane</keyword>
<dbReference type="AlphaFoldDB" id="A0A285IMS1"/>
<feature type="transmembrane region" description="Helical" evidence="1">
    <location>
        <begin position="247"/>
        <end position="265"/>
    </location>
</feature>
<keyword evidence="1" id="KW-1133">Transmembrane helix</keyword>
<accession>A0A285IMS1</accession>
<feature type="transmembrane region" description="Helical" evidence="1">
    <location>
        <begin position="84"/>
        <end position="106"/>
    </location>
</feature>
<organism evidence="2 3">
    <name type="scientific">Arsukibacterium tuosuense</name>
    <dbReference type="NCBI Taxonomy" id="1323745"/>
    <lineage>
        <taxon>Bacteria</taxon>
        <taxon>Pseudomonadati</taxon>
        <taxon>Pseudomonadota</taxon>
        <taxon>Gammaproteobacteria</taxon>
        <taxon>Chromatiales</taxon>
        <taxon>Chromatiaceae</taxon>
        <taxon>Arsukibacterium</taxon>
    </lineage>
</organism>
<name>A0A285IMS1_9GAMM</name>
<feature type="transmembrane region" description="Helical" evidence="1">
    <location>
        <begin position="167"/>
        <end position="191"/>
    </location>
</feature>
<sequence length="274" mass="30383">MSITLLLRQIRLFSQVELSRLWLTRRGLMTLAATAVVWFFLLRYAIAPATEILQEPNFQKSLTAAFGMLGLHQLLNWPAPELTLYWMLSLILLPFLSLVFTANQLSSDAARGTLRFISLRSSRTAIVLGRFCGQLIVQLCLILLSLAATLAISAWRQGSISWQAIEAALLISCHLLIVLMPFTALMTVFSAWARSSRLALSLAIVSLGVVFGLLSWLIYHQPGAAFLLEYMPGAQIWQLIPAQGWQSLQLAALPLAQTAVLLLIAQQILSRRAL</sequence>
<dbReference type="GO" id="GO:0140359">
    <property type="term" value="F:ABC-type transporter activity"/>
    <property type="evidence" value="ECO:0007669"/>
    <property type="project" value="InterPro"/>
</dbReference>
<dbReference type="Proteomes" id="UP000219353">
    <property type="component" value="Unassembled WGS sequence"/>
</dbReference>
<protein>
    <submittedName>
        <fullName evidence="2">ABC-2 family transporter protein</fullName>
    </submittedName>
</protein>
<feature type="transmembrane region" description="Helical" evidence="1">
    <location>
        <begin position="198"/>
        <end position="219"/>
    </location>
</feature>
<dbReference type="Pfam" id="PF12679">
    <property type="entry name" value="ABC2_membrane_2"/>
    <property type="match status" value="1"/>
</dbReference>
<proteinExistence type="predicted"/>
<keyword evidence="1" id="KW-0812">Transmembrane</keyword>
<reference evidence="3" key="1">
    <citation type="submission" date="2017-09" db="EMBL/GenBank/DDBJ databases">
        <authorList>
            <person name="Varghese N."/>
            <person name="Submissions S."/>
        </authorList>
    </citation>
    <scope>NUCLEOTIDE SEQUENCE [LARGE SCALE GENOMIC DNA]</scope>
    <source>
        <strain evidence="3">CGMCC 1.12461</strain>
    </source>
</reference>
<evidence type="ECO:0000313" key="2">
    <source>
        <dbReference type="EMBL" id="SNY49305.1"/>
    </source>
</evidence>
<dbReference type="OrthoDB" id="6398332at2"/>